<dbReference type="InterPro" id="IPR037051">
    <property type="entry name" value="4-carb_acid_sugar_kinase_N_sf"/>
</dbReference>
<gene>
    <name evidence="2" type="ORF">G5C51_28200</name>
</gene>
<feature type="domain" description="Four-carbon acid sugar kinase N-terminal" evidence="1">
    <location>
        <begin position="15"/>
        <end position="233"/>
    </location>
</feature>
<dbReference type="Pfam" id="PF07005">
    <property type="entry name" value="SBD_N"/>
    <property type="match status" value="1"/>
</dbReference>
<protein>
    <submittedName>
        <fullName evidence="2">Four-carbon acid sugar kinase family protein</fullName>
    </submittedName>
</protein>
<name>A0A6G4U7R2_9ACTN</name>
<evidence type="ECO:0000259" key="1">
    <source>
        <dbReference type="Pfam" id="PF07005"/>
    </source>
</evidence>
<keyword evidence="3" id="KW-1185">Reference proteome</keyword>
<dbReference type="GO" id="GO:0016301">
    <property type="term" value="F:kinase activity"/>
    <property type="evidence" value="ECO:0007669"/>
    <property type="project" value="UniProtKB-KW"/>
</dbReference>
<evidence type="ECO:0000313" key="2">
    <source>
        <dbReference type="EMBL" id="NGN67770.1"/>
    </source>
</evidence>
<proteinExistence type="predicted"/>
<dbReference type="SUPFAM" id="SSF142764">
    <property type="entry name" value="YgbK-like"/>
    <property type="match status" value="1"/>
</dbReference>
<dbReference type="EMBL" id="JAAKZV010000162">
    <property type="protein sequence ID" value="NGN67770.1"/>
    <property type="molecule type" value="Genomic_DNA"/>
</dbReference>
<dbReference type="InterPro" id="IPR010737">
    <property type="entry name" value="4-carb_acid_sugar_kinase_N"/>
</dbReference>
<dbReference type="Gene3D" id="3.40.50.10840">
    <property type="entry name" value="Putative sugar-binding, N-terminal domain"/>
    <property type="match status" value="1"/>
</dbReference>
<keyword evidence="2" id="KW-0808">Transferase</keyword>
<evidence type="ECO:0000313" key="3">
    <source>
        <dbReference type="Proteomes" id="UP000481583"/>
    </source>
</evidence>
<feature type="non-terminal residue" evidence="2">
    <location>
        <position position="270"/>
    </location>
</feature>
<keyword evidence="2" id="KW-0418">Kinase</keyword>
<dbReference type="Proteomes" id="UP000481583">
    <property type="component" value="Unassembled WGS sequence"/>
</dbReference>
<reference evidence="2 3" key="1">
    <citation type="submission" date="2020-02" db="EMBL/GenBank/DDBJ databases">
        <title>Whole-genome analyses of novel actinobacteria.</title>
        <authorList>
            <person name="Sahin N."/>
        </authorList>
    </citation>
    <scope>NUCLEOTIDE SEQUENCE [LARGE SCALE GENOMIC DNA]</scope>
    <source>
        <strain evidence="2 3">A7024</strain>
    </source>
</reference>
<dbReference type="AlphaFoldDB" id="A0A6G4U7R2"/>
<comment type="caution">
    <text evidence="2">The sequence shown here is derived from an EMBL/GenBank/DDBJ whole genome shotgun (WGS) entry which is preliminary data.</text>
</comment>
<accession>A0A6G4U7R2</accession>
<dbReference type="RefSeq" id="WP_165241100.1">
    <property type="nucleotide sequence ID" value="NZ_JAAKZV010000162.1"/>
</dbReference>
<sequence>MASAATAPPRTAGVLALADDLSGAAEVAVALRRAVRVELAGGGRVAASVTSASPSPSTVIDLDSRSLSPAEAADRVRAALSAYNGAAGQVRYKKVDSQLRGNLAAEAAAYAEGADGLLIAPALPAAGRTVRDGVVHLQGVPLQHTDGWRAEGRPAPASIAEALSGLPTRLIGLDVVRDGPDALVGGLAAALTGGRHVIADAETDADLDALARAALVVGPRLRLLGAGGLASALGRALPDAAAPGGRAASGAHAALGAQAADGDGDGAGAG</sequence>
<organism evidence="2 3">
    <name type="scientific">Streptomyces coryli</name>
    <dbReference type="NCBI Taxonomy" id="1128680"/>
    <lineage>
        <taxon>Bacteria</taxon>
        <taxon>Bacillati</taxon>
        <taxon>Actinomycetota</taxon>
        <taxon>Actinomycetes</taxon>
        <taxon>Kitasatosporales</taxon>
        <taxon>Streptomycetaceae</taxon>
        <taxon>Streptomyces</taxon>
    </lineage>
</organism>